<reference evidence="1" key="1">
    <citation type="submission" date="2021-01" db="EMBL/GenBank/DDBJ databases">
        <title>Chromosome-level genome assembly of a human fungal pathogen reveals clustering of transcriptionally co-regulated genes.</title>
        <authorList>
            <person name="Voorhies M."/>
            <person name="Cohen S."/>
            <person name="Shea T.P."/>
            <person name="Petrus S."/>
            <person name="Munoz J.F."/>
            <person name="Poplawski S."/>
            <person name="Goldman W.E."/>
            <person name="Michael T."/>
            <person name="Cuomo C.A."/>
            <person name="Sil A."/>
            <person name="Beyhan S."/>
        </authorList>
    </citation>
    <scope>NUCLEOTIDE SEQUENCE</scope>
    <source>
        <strain evidence="1">WU24</strain>
    </source>
</reference>
<organism evidence="1 2">
    <name type="scientific">Ajellomyces capsulatus</name>
    <name type="common">Darling's disease fungus</name>
    <name type="synonym">Histoplasma capsulatum</name>
    <dbReference type="NCBI Taxonomy" id="5037"/>
    <lineage>
        <taxon>Eukaryota</taxon>
        <taxon>Fungi</taxon>
        <taxon>Dikarya</taxon>
        <taxon>Ascomycota</taxon>
        <taxon>Pezizomycotina</taxon>
        <taxon>Eurotiomycetes</taxon>
        <taxon>Eurotiomycetidae</taxon>
        <taxon>Onygenales</taxon>
        <taxon>Ajellomycetaceae</taxon>
        <taxon>Histoplasma</taxon>
    </lineage>
</organism>
<protein>
    <submittedName>
        <fullName evidence="1">Uncharacterized protein</fullName>
    </submittedName>
</protein>
<dbReference type="EMBL" id="CP069109">
    <property type="protein sequence ID" value="QSS59731.1"/>
    <property type="molecule type" value="Genomic_DNA"/>
</dbReference>
<evidence type="ECO:0000313" key="1">
    <source>
        <dbReference type="EMBL" id="QSS59731.1"/>
    </source>
</evidence>
<name>A0A8A1M182_AJECA</name>
<dbReference type="VEuPathDB" id="FungiDB:I7I51_09167"/>
<proteinExistence type="predicted"/>
<dbReference type="OrthoDB" id="6365676at2759"/>
<evidence type="ECO:0000313" key="2">
    <source>
        <dbReference type="Proteomes" id="UP000663671"/>
    </source>
</evidence>
<dbReference type="AlphaFoldDB" id="A0A8A1M182"/>
<sequence length="344" mass="38476">MEVPALPNELILHIIRCLIPSPPPVAFAAPHPVTKALLNLTLVSRLTSGTAKGLLLKHCLYIESSDRLAKLIHLRERSLVDLTTAAPKGLFLSPFPQENLDFPSIAQNVSLLLSDIKRTLTRLVINLPLRYLRPEYDEHLVRPVLREAFSGLTALEEFCSMQDELYLDTDEHHLQPAVWPTWPQLRRLAMYNACVDDATFVAGIKRCSNLTHLVLPRADGMFYQVPNDLAGFGALAKLKRVVVINTKRGFSHDLSFDEDDHAAAKDTLLGRLRSAWLSHNVGQASVQMSESDHFCVAVEVPIPPNLEQESDNDISLCQEWVGNRAVDGTLWDVTGNPFLDWPRS</sequence>
<dbReference type="Proteomes" id="UP000663671">
    <property type="component" value="Chromosome 2"/>
</dbReference>
<accession>A0A8A1M182</accession>
<gene>
    <name evidence="1" type="ORF">I7I51_09167</name>
</gene>